<evidence type="ECO:0000313" key="2">
    <source>
        <dbReference type="Proteomes" id="UP000287872"/>
    </source>
</evidence>
<comment type="caution">
    <text evidence="1">The sequence shown here is derived from an EMBL/GenBank/DDBJ whole genome shotgun (WGS) entry which is preliminary data.</text>
</comment>
<dbReference type="Pfam" id="PF13289">
    <property type="entry name" value="SIR2_2"/>
    <property type="match status" value="1"/>
</dbReference>
<organism evidence="1 2">
    <name type="scientific">Clostridium tagluense</name>
    <dbReference type="NCBI Taxonomy" id="360422"/>
    <lineage>
        <taxon>Bacteria</taxon>
        <taxon>Bacillati</taxon>
        <taxon>Bacillota</taxon>
        <taxon>Clostridia</taxon>
        <taxon>Eubacteriales</taxon>
        <taxon>Clostridiaceae</taxon>
        <taxon>Clostridium</taxon>
    </lineage>
</organism>
<keyword evidence="2" id="KW-1185">Reference proteome</keyword>
<sequence length="416" mass="47760">MSEEKVTYSYDPREYIRMLKQILISDSKKIGFLSGAGTSVSINKEGEKFISAMEEMTETIIKEVKQSPKFIEVIKDIEDELIKKKEKFQLENILSVITQKASVIGKGTLSGLDESGFEELKKNIENQIKDSVSVHNNKNLKIEETPHFDLATWIVQASRKYPIEIFTTNYDYLFEMALEEHKAPYFDGFIGGYTPFFYPDAIEQDDKSVPKWTRLWKVHGSLGWKADDKGMVVKGNKNVGECGEEGDIMIYPSTLKYAHSKKQPYVSLIDRLKDFVKQEDSVLFVLGYSFGDQHINETIMSALSKSRISHVYAFKRSDLKETDQVAKLAMSQKKLSVYGMRHAVIGGVYGEWRLRDQPQKEEDIKTYFEQDEVILNEEFNGKGKFTLGAFEKYVKFLNVLSWNNSYKSEKSDNNGV</sequence>
<protein>
    <submittedName>
        <fullName evidence="1">SIR2 family protein</fullName>
    </submittedName>
</protein>
<accession>A0A401UNI5</accession>
<dbReference type="EMBL" id="BHYK01000014">
    <property type="protein sequence ID" value="GCD11088.1"/>
    <property type="molecule type" value="Genomic_DNA"/>
</dbReference>
<dbReference type="RefSeq" id="WP_207669479.1">
    <property type="nucleotide sequence ID" value="NZ_BHYK01000014.1"/>
</dbReference>
<proteinExistence type="predicted"/>
<gene>
    <name evidence="1" type="ORF">Ctaglu_27110</name>
</gene>
<evidence type="ECO:0000313" key="1">
    <source>
        <dbReference type="EMBL" id="GCD11088.1"/>
    </source>
</evidence>
<dbReference type="AlphaFoldDB" id="A0A401UNI5"/>
<reference evidence="1 2" key="1">
    <citation type="submission" date="2018-11" db="EMBL/GenBank/DDBJ databases">
        <title>Genome sequencing and assembly of Clostridium tagluense strain A121.</title>
        <authorList>
            <person name="Murakami T."/>
            <person name="Segawa T."/>
            <person name="Shcherbakova V.A."/>
            <person name="Mori H."/>
            <person name="Yoshimura Y."/>
        </authorList>
    </citation>
    <scope>NUCLEOTIDE SEQUENCE [LARGE SCALE GENOMIC DNA]</scope>
    <source>
        <strain evidence="1 2">A121</strain>
    </source>
</reference>
<dbReference type="Proteomes" id="UP000287872">
    <property type="component" value="Unassembled WGS sequence"/>
</dbReference>
<name>A0A401UNI5_9CLOT</name>